<keyword evidence="3" id="KW-0012">Acyltransferase</keyword>
<evidence type="ECO:0000313" key="3">
    <source>
        <dbReference type="EMBL" id="RGV54600.1"/>
    </source>
</evidence>
<reference evidence="3 4" key="1">
    <citation type="submission" date="2018-08" db="EMBL/GenBank/DDBJ databases">
        <title>A genome reference for cultivated species of the human gut microbiota.</title>
        <authorList>
            <person name="Zou Y."/>
            <person name="Xue W."/>
            <person name="Luo G."/>
        </authorList>
    </citation>
    <scope>NUCLEOTIDE SEQUENCE [LARGE SCALE GENOMIC DNA]</scope>
    <source>
        <strain evidence="3 4">AF14-32</strain>
    </source>
</reference>
<dbReference type="InterPro" id="IPR052734">
    <property type="entry name" value="Nod_factor_acetyltransferase"/>
</dbReference>
<dbReference type="InterPro" id="IPR002656">
    <property type="entry name" value="Acyl_transf_3_dom"/>
</dbReference>
<comment type="caution">
    <text evidence="3">The sequence shown here is derived from an EMBL/GenBank/DDBJ whole genome shotgun (WGS) entry which is preliminary data.</text>
</comment>
<keyword evidence="3" id="KW-0808">Transferase</keyword>
<organism evidence="3 4">
    <name type="scientific">Bacteroides intestinalis</name>
    <dbReference type="NCBI Taxonomy" id="329854"/>
    <lineage>
        <taxon>Bacteria</taxon>
        <taxon>Pseudomonadati</taxon>
        <taxon>Bacteroidota</taxon>
        <taxon>Bacteroidia</taxon>
        <taxon>Bacteroidales</taxon>
        <taxon>Bacteroidaceae</taxon>
        <taxon>Bacteroides</taxon>
    </lineage>
</organism>
<feature type="transmembrane region" description="Helical" evidence="1">
    <location>
        <begin position="9"/>
        <end position="27"/>
    </location>
</feature>
<dbReference type="GO" id="GO:0016747">
    <property type="term" value="F:acyltransferase activity, transferring groups other than amino-acyl groups"/>
    <property type="evidence" value="ECO:0007669"/>
    <property type="project" value="InterPro"/>
</dbReference>
<keyword evidence="1" id="KW-0472">Membrane</keyword>
<name>A0A412YAJ4_9BACE</name>
<protein>
    <submittedName>
        <fullName evidence="3">Acyltransferase</fullName>
    </submittedName>
</protein>
<feature type="transmembrane region" description="Helical" evidence="1">
    <location>
        <begin position="207"/>
        <end position="225"/>
    </location>
</feature>
<feature type="transmembrane region" description="Helical" evidence="1">
    <location>
        <begin position="113"/>
        <end position="130"/>
    </location>
</feature>
<evidence type="ECO:0000256" key="1">
    <source>
        <dbReference type="SAM" id="Phobius"/>
    </source>
</evidence>
<keyword evidence="1" id="KW-1133">Transmembrane helix</keyword>
<feature type="transmembrane region" description="Helical" evidence="1">
    <location>
        <begin position="67"/>
        <end position="88"/>
    </location>
</feature>
<dbReference type="RefSeq" id="WP_022393444.1">
    <property type="nucleotide sequence ID" value="NZ_QRZF01000005.1"/>
</dbReference>
<evidence type="ECO:0000313" key="4">
    <source>
        <dbReference type="Proteomes" id="UP000283850"/>
    </source>
</evidence>
<feature type="transmembrane region" description="Helical" evidence="1">
    <location>
        <begin position="180"/>
        <end position="200"/>
    </location>
</feature>
<accession>A0A412YAJ4</accession>
<feature type="transmembrane region" description="Helical" evidence="1">
    <location>
        <begin position="142"/>
        <end position="168"/>
    </location>
</feature>
<proteinExistence type="predicted"/>
<keyword evidence="1" id="KW-0812">Transmembrane</keyword>
<feature type="transmembrane region" description="Helical" evidence="1">
    <location>
        <begin position="33"/>
        <end position="55"/>
    </location>
</feature>
<dbReference type="PANTHER" id="PTHR37312">
    <property type="entry name" value="MEMBRANE-BOUND ACYLTRANSFERASE YKRP-RELATED"/>
    <property type="match status" value="1"/>
</dbReference>
<feature type="transmembrane region" description="Helical" evidence="1">
    <location>
        <begin position="245"/>
        <end position="267"/>
    </location>
</feature>
<dbReference type="Proteomes" id="UP000283850">
    <property type="component" value="Unassembled WGS sequence"/>
</dbReference>
<evidence type="ECO:0000259" key="2">
    <source>
        <dbReference type="Pfam" id="PF01757"/>
    </source>
</evidence>
<gene>
    <name evidence="3" type="ORF">DWW10_08810</name>
</gene>
<sequence>MEHRIKELDYLKSILILLMVAFHLVYIGDKYPYIKQIVYTFHMPAFLIISGYLTNVQKDIRSFMKKLLWIFIPYLCMETGYVLMSHILPVRENVPEISSNILLHKIFIKPLGPYWYLHTLIICSLLYYLTFRYTRMKTISQVILFGLGLFTVSRWGGIIVFANAIYFLAGVIIKQSKLSFVRIFQPSLLALVPMILLCCFPDNLNRGILAGITITYLAIIISLYAHSYLSKEIKQCSYFIGRNTLVIFLFSPLFTILCKMFLSFLFFEPTGILFMIISVAITVSGCIVIAWSMDKLHFSRFFFGQNAILN</sequence>
<dbReference type="EMBL" id="QRZF01000005">
    <property type="protein sequence ID" value="RGV54600.1"/>
    <property type="molecule type" value="Genomic_DNA"/>
</dbReference>
<dbReference type="Pfam" id="PF01757">
    <property type="entry name" value="Acyl_transf_3"/>
    <property type="match status" value="1"/>
</dbReference>
<feature type="domain" description="Acyltransferase 3" evidence="2">
    <location>
        <begin position="6"/>
        <end position="291"/>
    </location>
</feature>
<dbReference type="PANTHER" id="PTHR37312:SF1">
    <property type="entry name" value="MEMBRANE-BOUND ACYLTRANSFERASE YKRP-RELATED"/>
    <property type="match status" value="1"/>
</dbReference>
<dbReference type="AlphaFoldDB" id="A0A412YAJ4"/>
<feature type="transmembrane region" description="Helical" evidence="1">
    <location>
        <begin position="272"/>
        <end position="293"/>
    </location>
</feature>